<dbReference type="Proteomes" id="UP000664203">
    <property type="component" value="Unassembled WGS sequence"/>
</dbReference>
<dbReference type="PANTHER" id="PTHR35043">
    <property type="entry name" value="TRANSCRIPTION FACTOR DOMAIN-CONTAINING PROTEIN"/>
    <property type="match status" value="1"/>
</dbReference>
<feature type="region of interest" description="Disordered" evidence="1">
    <location>
        <begin position="183"/>
        <end position="205"/>
    </location>
</feature>
<feature type="signal peptide" evidence="3">
    <location>
        <begin position="1"/>
        <end position="19"/>
    </location>
</feature>
<keyword evidence="2" id="KW-0472">Membrane</keyword>
<accession>A0A8H3EJ46</accession>
<organism evidence="4 5">
    <name type="scientific">Alectoria fallacina</name>
    <dbReference type="NCBI Taxonomy" id="1903189"/>
    <lineage>
        <taxon>Eukaryota</taxon>
        <taxon>Fungi</taxon>
        <taxon>Dikarya</taxon>
        <taxon>Ascomycota</taxon>
        <taxon>Pezizomycotina</taxon>
        <taxon>Lecanoromycetes</taxon>
        <taxon>OSLEUM clade</taxon>
        <taxon>Lecanoromycetidae</taxon>
        <taxon>Lecanorales</taxon>
        <taxon>Lecanorineae</taxon>
        <taxon>Parmeliaceae</taxon>
        <taxon>Alectoria</taxon>
    </lineage>
</organism>
<feature type="chain" id="PRO_5034253065" evidence="3">
    <location>
        <begin position="20"/>
        <end position="655"/>
    </location>
</feature>
<sequence>MPSPLRLFVALFFASVVNAFAAWLPNCTTPTQHVNFVSNPQVRGTMDIIWTCFAVLSLCTWTIQHLMVPVHKECKRVSAIRKLWGKVSFNYIKLKWMGLCIVAPEWLLGKALTEYLAARDSRRYFKEWLAANDTRKNLDSKVAYDTEEERQEELWTTAHGFFANMRGFVLRFDVAAVRTSLEPSKPTELGRSRQNPRLVTRDGDPPYYEQEAKEAEATELDHCREICKGLCRNRPNVPSIKDIKNPTSPVSSLPYQPAERTSYTVQQRMNTEMMEQSELLAVDTQIEHGLPRFLADQAPPQKLSPTEATAVTLVNSPNFSRHNVLAGLAPSTYTLGPVMSKCLPAQQVASPGGVRPKNNTPETEKLGPHKIWKGAWALSSNQLLYACQKGIIPGPPELSTANLEDRSKGDIFVKGAAILQISWLVIQILARASQGLAISLLEITTLAFAACATATYILLWHKPQDVMTPTYIDATNILTREQVIGLAARSPVSTLFVHEFWLHGVAIRAMADSVFPWTRGIPIRLPWQKDTLYLNPVFIGIGFGGTLFGTIHFIAWNFEFPTPVERILWRMSCCVLVSIPLLGTAMYFMTIHNARRDSETDTKTNALLRPFTTICTLLYFVARLYLMTEVFRSLAYPPPSTFQEINWPSAIPHVN</sequence>
<keyword evidence="3" id="KW-0732">Signal</keyword>
<proteinExistence type="predicted"/>
<keyword evidence="2" id="KW-1133">Transmembrane helix</keyword>
<keyword evidence="2" id="KW-0812">Transmembrane</keyword>
<evidence type="ECO:0000256" key="1">
    <source>
        <dbReference type="SAM" id="MobiDB-lite"/>
    </source>
</evidence>
<evidence type="ECO:0000256" key="2">
    <source>
        <dbReference type="SAM" id="Phobius"/>
    </source>
</evidence>
<dbReference type="EMBL" id="CAJPDR010000018">
    <property type="protein sequence ID" value="CAF9906702.1"/>
    <property type="molecule type" value="Genomic_DNA"/>
</dbReference>
<feature type="transmembrane region" description="Helical" evidence="2">
    <location>
        <begin position="532"/>
        <end position="555"/>
    </location>
</feature>
<feature type="transmembrane region" description="Helical" evidence="2">
    <location>
        <begin position="48"/>
        <end position="68"/>
    </location>
</feature>
<evidence type="ECO:0000313" key="4">
    <source>
        <dbReference type="EMBL" id="CAF9906702.1"/>
    </source>
</evidence>
<evidence type="ECO:0000313" key="5">
    <source>
        <dbReference type="Proteomes" id="UP000664203"/>
    </source>
</evidence>
<feature type="transmembrane region" description="Helical" evidence="2">
    <location>
        <begin position="436"/>
        <end position="459"/>
    </location>
</feature>
<feature type="transmembrane region" description="Helical" evidence="2">
    <location>
        <begin position="608"/>
        <end position="626"/>
    </location>
</feature>
<gene>
    <name evidence="4" type="ORF">ALECFALPRED_002605</name>
</gene>
<reference evidence="4" key="1">
    <citation type="submission" date="2021-03" db="EMBL/GenBank/DDBJ databases">
        <authorList>
            <person name="Tagirdzhanova G."/>
        </authorList>
    </citation>
    <scope>NUCLEOTIDE SEQUENCE</scope>
</reference>
<evidence type="ECO:0000256" key="3">
    <source>
        <dbReference type="SAM" id="SignalP"/>
    </source>
</evidence>
<dbReference type="PANTHER" id="PTHR35043:SF7">
    <property type="entry name" value="TRANSCRIPTION FACTOR DOMAIN-CONTAINING PROTEIN"/>
    <property type="match status" value="1"/>
</dbReference>
<comment type="caution">
    <text evidence="4">The sequence shown here is derived from an EMBL/GenBank/DDBJ whole genome shotgun (WGS) entry which is preliminary data.</text>
</comment>
<protein>
    <submittedName>
        <fullName evidence="4">Uncharacterized protein</fullName>
    </submittedName>
</protein>
<dbReference type="OrthoDB" id="3061561at2759"/>
<feature type="transmembrane region" description="Helical" evidence="2">
    <location>
        <begin position="567"/>
        <end position="588"/>
    </location>
</feature>
<keyword evidence="5" id="KW-1185">Reference proteome</keyword>
<dbReference type="AlphaFoldDB" id="A0A8H3EJ46"/>
<name>A0A8H3EJ46_9LECA</name>